<accession>A0A7S2IGW3</accession>
<dbReference type="PANTHER" id="PTHR13678">
    <property type="entry name" value="VACUOLAR PROTEIN SORTING-ASSOCIATED PROTEIN 37"/>
    <property type="match status" value="1"/>
</dbReference>
<feature type="region of interest" description="Disordered" evidence="7">
    <location>
        <begin position="173"/>
        <end position="236"/>
    </location>
</feature>
<name>A0A7S2IGW3_9STRA</name>
<protein>
    <recommendedName>
        <fullName evidence="8">VPS37 C-terminal domain-containing protein</fullName>
    </recommendedName>
</protein>
<comment type="subcellular location">
    <subcellularLocation>
        <location evidence="1">Endosome</location>
    </subcellularLocation>
</comment>
<dbReference type="GO" id="GO:0000813">
    <property type="term" value="C:ESCRT I complex"/>
    <property type="evidence" value="ECO:0007669"/>
    <property type="project" value="TreeGrafter"/>
</dbReference>
<dbReference type="EMBL" id="HBGV01019472">
    <property type="protein sequence ID" value="CAD9518619.1"/>
    <property type="molecule type" value="Transcribed_RNA"/>
</dbReference>
<comment type="similarity">
    <text evidence="2">Belongs to the VPS37 family.</text>
</comment>
<dbReference type="Pfam" id="PF07200">
    <property type="entry name" value="Mod_r"/>
    <property type="match status" value="1"/>
</dbReference>
<keyword evidence="5 6" id="KW-0653">Protein transport</keyword>
<dbReference type="AlphaFoldDB" id="A0A7S2IGW3"/>
<feature type="region of interest" description="Disordered" evidence="7">
    <location>
        <begin position="1"/>
        <end position="67"/>
    </location>
</feature>
<evidence type="ECO:0000256" key="1">
    <source>
        <dbReference type="ARBA" id="ARBA00004177"/>
    </source>
</evidence>
<dbReference type="GO" id="GO:0043162">
    <property type="term" value="P:ubiquitin-dependent protein catabolic process via the multivesicular body sorting pathway"/>
    <property type="evidence" value="ECO:0007669"/>
    <property type="project" value="TreeGrafter"/>
</dbReference>
<dbReference type="Gene3D" id="1.10.287.660">
    <property type="entry name" value="Helix hairpin bin"/>
    <property type="match status" value="1"/>
</dbReference>
<organism evidence="9">
    <name type="scientific">Helicotheca tamesis</name>
    <dbReference type="NCBI Taxonomy" id="374047"/>
    <lineage>
        <taxon>Eukaryota</taxon>
        <taxon>Sar</taxon>
        <taxon>Stramenopiles</taxon>
        <taxon>Ochrophyta</taxon>
        <taxon>Bacillariophyta</taxon>
        <taxon>Mediophyceae</taxon>
        <taxon>Lithodesmiophycidae</taxon>
        <taxon>Lithodesmiales</taxon>
        <taxon>Lithodesmiaceae</taxon>
        <taxon>Helicotheca</taxon>
    </lineage>
</organism>
<evidence type="ECO:0000256" key="2">
    <source>
        <dbReference type="ARBA" id="ARBA00007617"/>
    </source>
</evidence>
<feature type="compositionally biased region" description="Low complexity" evidence="7">
    <location>
        <begin position="24"/>
        <end position="38"/>
    </location>
</feature>
<sequence length="386" mass="42803">MFSWSRSSGTSSSYPGNRNNNRQSTTAPTPAARASITSRYNRNDHIQSYLNDPTLKPSTRRVSRDDSTYDTVFQTKSGYALILRVHLPVAASTTSLPPPPGMTLVGVRATHPWVDGKMRVIGYDPVNSAQNWASSGLLLGNAVSTVVQHLQLYPPNVIEITDDSLQRLQASIQGGAAGGGGRQQQNRFPSNPPRSSLTQAPPDYQTALETGGGDDDHNIPIPPVPSSFPELESMSRSEMQELLDDEEKYQAFVEEMPSVKTLNDLKSSIFKGNVETAESNLKHEEELGELHAEVQSLKEGLKEKVEKFRELESKQAELTRPPDKRDVIKKLTKAKKDAFNESEDIASAWLDDGGEDDIDEFVEKFLERRTVHHMRAAKIERLTATM</sequence>
<evidence type="ECO:0000256" key="3">
    <source>
        <dbReference type="ARBA" id="ARBA00022448"/>
    </source>
</evidence>
<dbReference type="InterPro" id="IPR009851">
    <property type="entry name" value="Mod_r"/>
</dbReference>
<dbReference type="PROSITE" id="PS51314">
    <property type="entry name" value="VPS37_C"/>
    <property type="match status" value="1"/>
</dbReference>
<dbReference type="PANTHER" id="PTHR13678:SF2">
    <property type="entry name" value="VACUOLAR PROTEIN SORTING-ASSOCIATED PROTEIN 37A"/>
    <property type="match status" value="1"/>
</dbReference>
<evidence type="ECO:0000259" key="8">
    <source>
        <dbReference type="PROSITE" id="PS51314"/>
    </source>
</evidence>
<keyword evidence="3 6" id="KW-0813">Transport</keyword>
<feature type="compositionally biased region" description="Polar residues" evidence="7">
    <location>
        <begin position="186"/>
        <end position="199"/>
    </location>
</feature>
<keyword evidence="4" id="KW-0967">Endosome</keyword>
<dbReference type="InterPro" id="IPR029012">
    <property type="entry name" value="Helix_hairpin_bin_sf"/>
</dbReference>
<evidence type="ECO:0000256" key="6">
    <source>
        <dbReference type="PROSITE-ProRule" id="PRU00646"/>
    </source>
</evidence>
<feature type="compositionally biased region" description="Low complexity" evidence="7">
    <location>
        <begin position="1"/>
        <end position="13"/>
    </location>
</feature>
<dbReference type="SUPFAM" id="SSF140111">
    <property type="entry name" value="Endosomal sorting complex assembly domain"/>
    <property type="match status" value="1"/>
</dbReference>
<evidence type="ECO:0000256" key="7">
    <source>
        <dbReference type="SAM" id="MobiDB-lite"/>
    </source>
</evidence>
<gene>
    <name evidence="9" type="ORF">HTAM1171_LOCUS12090</name>
</gene>
<dbReference type="InterPro" id="IPR037202">
    <property type="entry name" value="ESCRT_assembly_dom"/>
</dbReference>
<feature type="domain" description="VPS37 C-terminal" evidence="8">
    <location>
        <begin position="305"/>
        <end position="386"/>
    </location>
</feature>
<feature type="compositionally biased region" description="Polar residues" evidence="7">
    <location>
        <begin position="14"/>
        <end position="23"/>
    </location>
</feature>
<evidence type="ECO:0000313" key="9">
    <source>
        <dbReference type="EMBL" id="CAD9518619.1"/>
    </source>
</evidence>
<evidence type="ECO:0000256" key="4">
    <source>
        <dbReference type="ARBA" id="ARBA00022753"/>
    </source>
</evidence>
<dbReference type="GO" id="GO:0006623">
    <property type="term" value="P:protein targeting to vacuole"/>
    <property type="evidence" value="ECO:0007669"/>
    <property type="project" value="TreeGrafter"/>
</dbReference>
<evidence type="ECO:0000256" key="5">
    <source>
        <dbReference type="ARBA" id="ARBA00022927"/>
    </source>
</evidence>
<proteinExistence type="inferred from homology"/>
<reference evidence="9" key="1">
    <citation type="submission" date="2021-01" db="EMBL/GenBank/DDBJ databases">
        <authorList>
            <person name="Corre E."/>
            <person name="Pelletier E."/>
            <person name="Niang G."/>
            <person name="Scheremetjew M."/>
            <person name="Finn R."/>
            <person name="Kale V."/>
            <person name="Holt S."/>
            <person name="Cochrane G."/>
            <person name="Meng A."/>
            <person name="Brown T."/>
            <person name="Cohen L."/>
        </authorList>
    </citation>
    <scope>NUCLEOTIDE SEQUENCE</scope>
    <source>
        <strain evidence="9">CCMP826</strain>
    </source>
</reference>
<dbReference type="GO" id="GO:0006612">
    <property type="term" value="P:protein targeting to membrane"/>
    <property type="evidence" value="ECO:0007669"/>
    <property type="project" value="TreeGrafter"/>
</dbReference>